<reference evidence="1 2" key="1">
    <citation type="submission" date="2017-11" db="EMBL/GenBank/DDBJ databases">
        <title>De-novo sequencing of pomegranate (Punica granatum L.) genome.</title>
        <authorList>
            <person name="Akparov Z."/>
            <person name="Amiraslanov A."/>
            <person name="Hajiyeva S."/>
            <person name="Abbasov M."/>
            <person name="Kaur K."/>
            <person name="Hamwieh A."/>
            <person name="Solovyev V."/>
            <person name="Salamov A."/>
            <person name="Braich B."/>
            <person name="Kosarev P."/>
            <person name="Mahmoud A."/>
            <person name="Hajiyev E."/>
            <person name="Babayeva S."/>
            <person name="Izzatullayeva V."/>
            <person name="Mammadov A."/>
            <person name="Mammadov A."/>
            <person name="Sharifova S."/>
            <person name="Ojaghi J."/>
            <person name="Eynullazada K."/>
            <person name="Bayramov B."/>
            <person name="Abdulazimova A."/>
            <person name="Shahmuradov I."/>
        </authorList>
    </citation>
    <scope>NUCLEOTIDE SEQUENCE [LARGE SCALE GENOMIC DNA]</scope>
    <source>
        <strain evidence="2">cv. AG2017</strain>
        <tissue evidence="1">Leaf</tissue>
    </source>
</reference>
<dbReference type="Proteomes" id="UP000233551">
    <property type="component" value="Unassembled WGS sequence"/>
</dbReference>
<dbReference type="EMBL" id="PGOL01003807">
    <property type="protein sequence ID" value="PKI39552.1"/>
    <property type="molecule type" value="Genomic_DNA"/>
</dbReference>
<gene>
    <name evidence="1" type="ORF">CRG98_040022</name>
</gene>
<sequence>MSTLQQDWPEPVVRVQSLSNSDISKVPNRYVKPMSDRPSVGSSFPDGVNIPIIDL</sequence>
<evidence type="ECO:0000313" key="1">
    <source>
        <dbReference type="EMBL" id="PKI39552.1"/>
    </source>
</evidence>
<name>A0A2I0I6F3_PUNGR</name>
<dbReference type="STRING" id="22663.A0A2I0I6F3"/>
<keyword evidence="2" id="KW-1185">Reference proteome</keyword>
<protein>
    <submittedName>
        <fullName evidence="1">Uncharacterized protein</fullName>
    </submittedName>
</protein>
<accession>A0A2I0I6F3</accession>
<comment type="caution">
    <text evidence="1">The sequence shown here is derived from an EMBL/GenBank/DDBJ whole genome shotgun (WGS) entry which is preliminary data.</text>
</comment>
<dbReference type="AlphaFoldDB" id="A0A2I0I6F3"/>
<feature type="non-terminal residue" evidence="1">
    <location>
        <position position="55"/>
    </location>
</feature>
<organism evidence="1 2">
    <name type="scientific">Punica granatum</name>
    <name type="common">Pomegranate</name>
    <dbReference type="NCBI Taxonomy" id="22663"/>
    <lineage>
        <taxon>Eukaryota</taxon>
        <taxon>Viridiplantae</taxon>
        <taxon>Streptophyta</taxon>
        <taxon>Embryophyta</taxon>
        <taxon>Tracheophyta</taxon>
        <taxon>Spermatophyta</taxon>
        <taxon>Magnoliopsida</taxon>
        <taxon>eudicotyledons</taxon>
        <taxon>Gunneridae</taxon>
        <taxon>Pentapetalae</taxon>
        <taxon>rosids</taxon>
        <taxon>malvids</taxon>
        <taxon>Myrtales</taxon>
        <taxon>Lythraceae</taxon>
        <taxon>Punica</taxon>
    </lineage>
</organism>
<proteinExistence type="predicted"/>
<evidence type="ECO:0000313" key="2">
    <source>
        <dbReference type="Proteomes" id="UP000233551"/>
    </source>
</evidence>